<gene>
    <name evidence="1" type="ORF">MILVUS5_LOCUS27693</name>
</gene>
<evidence type="ECO:0000313" key="1">
    <source>
        <dbReference type="EMBL" id="CAJ2662074.1"/>
    </source>
</evidence>
<dbReference type="EMBL" id="CASHSV030000409">
    <property type="protein sequence ID" value="CAJ2662074.1"/>
    <property type="molecule type" value="Genomic_DNA"/>
</dbReference>
<name>A0ACB0KY50_TRIPR</name>
<accession>A0ACB0KY50</accession>
<proteinExistence type="predicted"/>
<organism evidence="1 2">
    <name type="scientific">Trifolium pratense</name>
    <name type="common">Red clover</name>
    <dbReference type="NCBI Taxonomy" id="57577"/>
    <lineage>
        <taxon>Eukaryota</taxon>
        <taxon>Viridiplantae</taxon>
        <taxon>Streptophyta</taxon>
        <taxon>Embryophyta</taxon>
        <taxon>Tracheophyta</taxon>
        <taxon>Spermatophyta</taxon>
        <taxon>Magnoliopsida</taxon>
        <taxon>eudicotyledons</taxon>
        <taxon>Gunneridae</taxon>
        <taxon>Pentapetalae</taxon>
        <taxon>rosids</taxon>
        <taxon>fabids</taxon>
        <taxon>Fabales</taxon>
        <taxon>Fabaceae</taxon>
        <taxon>Papilionoideae</taxon>
        <taxon>50 kb inversion clade</taxon>
        <taxon>NPAAA clade</taxon>
        <taxon>Hologalegina</taxon>
        <taxon>IRL clade</taxon>
        <taxon>Trifolieae</taxon>
        <taxon>Trifolium</taxon>
    </lineage>
</organism>
<sequence>MGHSHEEIFFIVDDLDAEIDSMSLNGFKVTIGIGASAQVYDLRKFDKPNLSMEPCNGAQLRCVSHYLMQKMERSI</sequence>
<comment type="caution">
    <text evidence="1">The sequence shown here is derived from an EMBL/GenBank/DDBJ whole genome shotgun (WGS) entry which is preliminary data.</text>
</comment>
<keyword evidence="2" id="KW-1185">Reference proteome</keyword>
<dbReference type="Proteomes" id="UP001177021">
    <property type="component" value="Unassembled WGS sequence"/>
</dbReference>
<protein>
    <submittedName>
        <fullName evidence="1">Uncharacterized protein</fullName>
    </submittedName>
</protein>
<reference evidence="1" key="1">
    <citation type="submission" date="2023-10" db="EMBL/GenBank/DDBJ databases">
        <authorList>
            <person name="Rodriguez Cubillos JULIANA M."/>
            <person name="De Vega J."/>
        </authorList>
    </citation>
    <scope>NUCLEOTIDE SEQUENCE</scope>
</reference>
<evidence type="ECO:0000313" key="2">
    <source>
        <dbReference type="Proteomes" id="UP001177021"/>
    </source>
</evidence>